<evidence type="ECO:0008006" key="11">
    <source>
        <dbReference type="Google" id="ProtNLM"/>
    </source>
</evidence>
<dbReference type="GO" id="GO:0006412">
    <property type="term" value="P:translation"/>
    <property type="evidence" value="ECO:0007669"/>
    <property type="project" value="InterPro"/>
</dbReference>
<dbReference type="EMBL" id="CAJVCH010013842">
    <property type="protein sequence ID" value="CAG7676537.1"/>
    <property type="molecule type" value="Genomic_DNA"/>
</dbReference>
<evidence type="ECO:0000313" key="9">
    <source>
        <dbReference type="EMBL" id="CAG7676537.1"/>
    </source>
</evidence>
<evidence type="ECO:0000256" key="6">
    <source>
        <dbReference type="ARBA" id="ARBA00023128"/>
    </source>
</evidence>
<dbReference type="Proteomes" id="UP000708208">
    <property type="component" value="Unassembled WGS sequence"/>
</dbReference>
<comment type="caution">
    <text evidence="9">The sequence shown here is derived from an EMBL/GenBank/DDBJ whole genome shotgun (WGS) entry which is preliminary data.</text>
</comment>
<dbReference type="GO" id="GO:0003735">
    <property type="term" value="F:structural constituent of ribosome"/>
    <property type="evidence" value="ECO:0007669"/>
    <property type="project" value="TreeGrafter"/>
</dbReference>
<organism evidence="9 10">
    <name type="scientific">Allacma fusca</name>
    <dbReference type="NCBI Taxonomy" id="39272"/>
    <lineage>
        <taxon>Eukaryota</taxon>
        <taxon>Metazoa</taxon>
        <taxon>Ecdysozoa</taxon>
        <taxon>Arthropoda</taxon>
        <taxon>Hexapoda</taxon>
        <taxon>Collembola</taxon>
        <taxon>Symphypleona</taxon>
        <taxon>Sminthuridae</taxon>
        <taxon>Allacma</taxon>
    </lineage>
</organism>
<keyword evidence="6" id="KW-0496">Mitochondrion</keyword>
<evidence type="ECO:0000256" key="3">
    <source>
        <dbReference type="ARBA" id="ARBA00022946"/>
    </source>
</evidence>
<keyword evidence="3" id="KW-0809">Transit peptide</keyword>
<evidence type="ECO:0000256" key="1">
    <source>
        <dbReference type="ARBA" id="ARBA00004173"/>
    </source>
</evidence>
<reference evidence="9" key="1">
    <citation type="submission" date="2021-06" db="EMBL/GenBank/DDBJ databases">
        <authorList>
            <person name="Hodson N. C."/>
            <person name="Mongue J. A."/>
            <person name="Jaron S. K."/>
        </authorList>
    </citation>
    <scope>NUCLEOTIDE SEQUENCE</scope>
</reference>
<dbReference type="OrthoDB" id="421327at2759"/>
<dbReference type="PANTHER" id="PTHR13184:SF5">
    <property type="entry name" value="METHYLTRANSFERASE-LIKE PROTEIN 17, MITOCHONDRIAL"/>
    <property type="match status" value="1"/>
</dbReference>
<keyword evidence="10" id="KW-1185">Reference proteome</keyword>
<dbReference type="AlphaFoldDB" id="A0A8J2JNF7"/>
<comment type="function">
    <text evidence="7">Mitochondrial ribosome (mitoribosome) assembly factor. Binds at the interface of the head and body domains of the mitochondrial small ribosomal subunit (mt-SSU), occluding the mRNA channel and preventing compaction of the head domain towards the body. Probable inactive methyltransferase: retains the characteristic folding and ability to bind S-adenosyl-L-methionine, but it probably lost its methyltransferase activity.</text>
</comment>
<feature type="region of interest" description="Disordered" evidence="8">
    <location>
        <begin position="465"/>
        <end position="486"/>
    </location>
</feature>
<dbReference type="Pfam" id="PF09243">
    <property type="entry name" value="Rsm22"/>
    <property type="match status" value="1"/>
</dbReference>
<protein>
    <recommendedName>
        <fullName evidence="11">Methyltransferase-like protein 17, mitochondrial</fullName>
    </recommendedName>
</protein>
<dbReference type="InterPro" id="IPR052571">
    <property type="entry name" value="Mt_RNA_Methyltransferase"/>
</dbReference>
<feature type="compositionally biased region" description="Acidic residues" evidence="8">
    <location>
        <begin position="473"/>
        <end position="486"/>
    </location>
</feature>
<evidence type="ECO:0000256" key="2">
    <source>
        <dbReference type="ARBA" id="ARBA00022723"/>
    </source>
</evidence>
<comment type="subcellular location">
    <subcellularLocation>
        <location evidence="1">Mitochondrion</location>
    </subcellularLocation>
</comment>
<dbReference type="PANTHER" id="PTHR13184">
    <property type="entry name" value="37S RIBOSOMAL PROTEIN S22"/>
    <property type="match status" value="1"/>
</dbReference>
<evidence type="ECO:0000256" key="7">
    <source>
        <dbReference type="ARBA" id="ARBA00045681"/>
    </source>
</evidence>
<keyword evidence="2" id="KW-0479">Metal-binding</keyword>
<gene>
    <name evidence="9" type="ORF">AFUS01_LOCUS2424</name>
</gene>
<keyword evidence="5" id="KW-0411">Iron-sulfur</keyword>
<evidence type="ECO:0000256" key="4">
    <source>
        <dbReference type="ARBA" id="ARBA00023004"/>
    </source>
</evidence>
<evidence type="ECO:0000256" key="8">
    <source>
        <dbReference type="SAM" id="MobiDB-lite"/>
    </source>
</evidence>
<name>A0A8J2JNF7_9HEXA</name>
<dbReference type="GO" id="GO:0008168">
    <property type="term" value="F:methyltransferase activity"/>
    <property type="evidence" value="ECO:0007669"/>
    <property type="project" value="InterPro"/>
</dbReference>
<dbReference type="InterPro" id="IPR015324">
    <property type="entry name" value="Ribosomal_Rsm22-like"/>
</dbReference>
<evidence type="ECO:0000256" key="5">
    <source>
        <dbReference type="ARBA" id="ARBA00023014"/>
    </source>
</evidence>
<dbReference type="GO" id="GO:0046872">
    <property type="term" value="F:metal ion binding"/>
    <property type="evidence" value="ECO:0007669"/>
    <property type="project" value="UniProtKB-KW"/>
</dbReference>
<evidence type="ECO:0000313" key="10">
    <source>
        <dbReference type="Proteomes" id="UP000708208"/>
    </source>
</evidence>
<accession>A0A8J2JNF7</accession>
<dbReference type="GO" id="GO:0051536">
    <property type="term" value="F:iron-sulfur cluster binding"/>
    <property type="evidence" value="ECO:0007669"/>
    <property type="project" value="UniProtKB-KW"/>
</dbReference>
<dbReference type="GO" id="GO:0005763">
    <property type="term" value="C:mitochondrial small ribosomal subunit"/>
    <property type="evidence" value="ECO:0007669"/>
    <property type="project" value="TreeGrafter"/>
</dbReference>
<sequence length="486" mass="56778">MTSKSFCQRAFWRRKEIVGKCIRNISVSSHQNYAQLPRIKVDMSESVSKTFGEEDFVPKKHPGVLFRGRVCLPSEFTQTAKKILGNNSMKVKTKEMIEFEKHLKGRDLPIEPRAYKEMCIKIEERVRSKEEVMEPFFNAEQLQDLENRRFRETRELVKRLVYHWEPENYSGRKVLEYLMLRSDAEYAALYKIMSEISKRDPDFEPVSLLDFGSGLCTSTWAANAFWNKSLNEHLCVDTSSDMNDTAELILRQGKRDKPTIFRNVFFRQFLPTSPTRQYDLVTSAYSLFELPSAKARIEVLNTLWRKCAKYLIIVEYGRYPGFRLINEARDFVLRLDRPTYRGADGHAFSPCPHDAVCPRFHEDIHACKFSVDYRSMIPFDKQIFKQELFSYVVLKKGTRSPKEPDWPRLLEEPIVRKRHIICRLCLPSGNLKETVVTKKGVSQPMYRATRKSQWGDMLPVEEIELTNSSDSTEGVDVEETEQDPKL</sequence>
<proteinExistence type="predicted"/>
<keyword evidence="4" id="KW-0408">Iron</keyword>